<dbReference type="EMBL" id="JAIWYP010000015">
    <property type="protein sequence ID" value="KAH3704892.1"/>
    <property type="molecule type" value="Genomic_DNA"/>
</dbReference>
<reference evidence="1" key="2">
    <citation type="submission" date="2020-11" db="EMBL/GenBank/DDBJ databases">
        <authorList>
            <person name="McCartney M.A."/>
            <person name="Auch B."/>
            <person name="Kono T."/>
            <person name="Mallez S."/>
            <person name="Becker A."/>
            <person name="Gohl D.M."/>
            <person name="Silverstein K.A.T."/>
            <person name="Koren S."/>
            <person name="Bechman K.B."/>
            <person name="Herman A."/>
            <person name="Abrahante J.E."/>
            <person name="Garbe J."/>
        </authorList>
    </citation>
    <scope>NUCLEOTIDE SEQUENCE</scope>
    <source>
        <strain evidence="1">Duluth1</strain>
        <tissue evidence="1">Whole animal</tissue>
    </source>
</reference>
<keyword evidence="2" id="KW-1185">Reference proteome</keyword>
<evidence type="ECO:0000313" key="2">
    <source>
        <dbReference type="Proteomes" id="UP000828390"/>
    </source>
</evidence>
<accession>A0A9D3YQH8</accession>
<comment type="caution">
    <text evidence="1">The sequence shown here is derived from an EMBL/GenBank/DDBJ whole genome shotgun (WGS) entry which is preliminary data.</text>
</comment>
<evidence type="ECO:0000313" key="1">
    <source>
        <dbReference type="EMBL" id="KAH3704892.1"/>
    </source>
</evidence>
<reference evidence="1" key="1">
    <citation type="journal article" date="2019" name="bioRxiv">
        <title>The Genome of the Zebra Mussel, Dreissena polymorpha: A Resource for Invasive Species Research.</title>
        <authorList>
            <person name="McCartney M.A."/>
            <person name="Auch B."/>
            <person name="Kono T."/>
            <person name="Mallez S."/>
            <person name="Zhang Y."/>
            <person name="Obille A."/>
            <person name="Becker A."/>
            <person name="Abrahante J.E."/>
            <person name="Garbe J."/>
            <person name="Badalamenti J.P."/>
            <person name="Herman A."/>
            <person name="Mangelson H."/>
            <person name="Liachko I."/>
            <person name="Sullivan S."/>
            <person name="Sone E.D."/>
            <person name="Koren S."/>
            <person name="Silverstein K.A.T."/>
            <person name="Beckman K.B."/>
            <person name="Gohl D.M."/>
        </authorList>
    </citation>
    <scope>NUCLEOTIDE SEQUENCE</scope>
    <source>
        <strain evidence="1">Duluth1</strain>
        <tissue evidence="1">Whole animal</tissue>
    </source>
</reference>
<dbReference type="PANTHER" id="PTHR35617">
    <property type="entry name" value="PHAGE_INTEGRASE DOMAIN-CONTAINING PROTEIN"/>
    <property type="match status" value="1"/>
</dbReference>
<dbReference type="Proteomes" id="UP000828390">
    <property type="component" value="Unassembled WGS sequence"/>
</dbReference>
<protein>
    <submittedName>
        <fullName evidence="1">Uncharacterized protein</fullName>
    </submittedName>
</protein>
<organism evidence="1 2">
    <name type="scientific">Dreissena polymorpha</name>
    <name type="common">Zebra mussel</name>
    <name type="synonym">Mytilus polymorpha</name>
    <dbReference type="NCBI Taxonomy" id="45954"/>
    <lineage>
        <taxon>Eukaryota</taxon>
        <taxon>Metazoa</taxon>
        <taxon>Spiralia</taxon>
        <taxon>Lophotrochozoa</taxon>
        <taxon>Mollusca</taxon>
        <taxon>Bivalvia</taxon>
        <taxon>Autobranchia</taxon>
        <taxon>Heteroconchia</taxon>
        <taxon>Euheterodonta</taxon>
        <taxon>Imparidentia</taxon>
        <taxon>Neoheterodontei</taxon>
        <taxon>Myida</taxon>
        <taxon>Dreissenoidea</taxon>
        <taxon>Dreissenidae</taxon>
        <taxon>Dreissena</taxon>
    </lineage>
</organism>
<proteinExistence type="predicted"/>
<name>A0A9D3YQH8_DREPO</name>
<gene>
    <name evidence="1" type="ORF">DPMN_079953</name>
</gene>
<sequence length="155" mass="17757">MASSKRRSEIHALSIEESHFRFDSSDGSVTLLCQPGFLAKNQLPSMASKPFKVTSLSRTCGNEDEDRLLCPVRSLKFYLSRVKSIRGSPKRLFLQGIHPFLRLDRMNYEQCRLRGHTLIIPHSLKCFKLLSGGIRPLFHLFIFVLWSANRTTCIC</sequence>
<dbReference type="AlphaFoldDB" id="A0A9D3YQH8"/>
<dbReference type="PANTHER" id="PTHR35617:SF3">
    <property type="entry name" value="CORE-BINDING (CB) DOMAIN-CONTAINING PROTEIN"/>
    <property type="match status" value="1"/>
</dbReference>